<name>A0A2N6LH85_9CYAN</name>
<evidence type="ECO:0000313" key="2">
    <source>
        <dbReference type="Proteomes" id="UP000235081"/>
    </source>
</evidence>
<dbReference type="AlphaFoldDB" id="A0A2N6LH85"/>
<dbReference type="Proteomes" id="UP000235081">
    <property type="component" value="Unassembled WGS sequence"/>
</dbReference>
<accession>A0A2N6LH85</accession>
<reference evidence="1 2" key="1">
    <citation type="submission" date="2017-07" db="EMBL/GenBank/DDBJ databases">
        <title>Genomes of Fischerella (Mastigocladus) sp. strains.</title>
        <authorList>
            <person name="Miller S.R."/>
        </authorList>
    </citation>
    <scope>NUCLEOTIDE SEQUENCE [LARGE SCALE GENOMIC DNA]</scope>
    <source>
        <strain evidence="1 2">CCMEE 5318</strain>
    </source>
</reference>
<organism evidence="1 2">
    <name type="scientific">Fischerella thermalis CCMEE 5318</name>
    <dbReference type="NCBI Taxonomy" id="2019666"/>
    <lineage>
        <taxon>Bacteria</taxon>
        <taxon>Bacillati</taxon>
        <taxon>Cyanobacteriota</taxon>
        <taxon>Cyanophyceae</taxon>
        <taxon>Nostocales</taxon>
        <taxon>Hapalosiphonaceae</taxon>
        <taxon>Fischerella</taxon>
    </lineage>
</organism>
<proteinExistence type="predicted"/>
<dbReference type="EMBL" id="NMQE01000290">
    <property type="protein sequence ID" value="PMB23344.1"/>
    <property type="molecule type" value="Genomic_DNA"/>
</dbReference>
<sequence length="70" mass="7953">MEKPHPQPLSLARRGVSFLDGVRLLTPLHPCFTQLEGLTHFAKPENMQVINVYTLKNYKNADKKFTSTLA</sequence>
<protein>
    <submittedName>
        <fullName evidence="1">Uncharacterized protein</fullName>
    </submittedName>
</protein>
<evidence type="ECO:0000313" key="1">
    <source>
        <dbReference type="EMBL" id="PMB23344.1"/>
    </source>
</evidence>
<gene>
    <name evidence="1" type="ORF">CEN46_10475</name>
</gene>
<comment type="caution">
    <text evidence="1">The sequence shown here is derived from an EMBL/GenBank/DDBJ whole genome shotgun (WGS) entry which is preliminary data.</text>
</comment>